<protein>
    <submittedName>
        <fullName evidence="1">Chrysobactin oligopeptidase cbsH</fullName>
    </submittedName>
</protein>
<dbReference type="InterPro" id="IPR029058">
    <property type="entry name" value="AB_hydrolase_fold"/>
</dbReference>
<sequence>MPLSEHKPGWLTQQVIEQKVIPSSLKIFQEADSREADIHFVNNQMHAALQKAGHNVNYRVFNGGHDVLCWRGGLIDGLSWLLDKNKSQQSEN</sequence>
<dbReference type="Gene3D" id="3.40.50.1820">
    <property type="entry name" value="alpha/beta hydrolase"/>
    <property type="match status" value="1"/>
</dbReference>
<keyword evidence="2" id="KW-1185">Reference proteome</keyword>
<name>A0A2D0LC66_9GAMM</name>
<evidence type="ECO:0000313" key="2">
    <source>
        <dbReference type="Proteomes" id="UP000221101"/>
    </source>
</evidence>
<dbReference type="Proteomes" id="UP000221101">
    <property type="component" value="Unassembled WGS sequence"/>
</dbReference>
<organism evidence="1 2">
    <name type="scientific">Xenorhabdus kozodoii</name>
    <dbReference type="NCBI Taxonomy" id="351676"/>
    <lineage>
        <taxon>Bacteria</taxon>
        <taxon>Pseudomonadati</taxon>
        <taxon>Pseudomonadota</taxon>
        <taxon>Gammaproteobacteria</taxon>
        <taxon>Enterobacterales</taxon>
        <taxon>Morganellaceae</taxon>
        <taxon>Xenorhabdus</taxon>
    </lineage>
</organism>
<dbReference type="EMBL" id="NJCX01000013">
    <property type="protein sequence ID" value="PHM73233.1"/>
    <property type="molecule type" value="Genomic_DNA"/>
</dbReference>
<proteinExistence type="predicted"/>
<dbReference type="SUPFAM" id="SSF53474">
    <property type="entry name" value="alpha/beta-Hydrolases"/>
    <property type="match status" value="1"/>
</dbReference>
<evidence type="ECO:0000313" key="1">
    <source>
        <dbReference type="EMBL" id="PHM73233.1"/>
    </source>
</evidence>
<reference evidence="1 2" key="1">
    <citation type="journal article" date="2017" name="Nat. Microbiol.">
        <title>Natural product diversity associated with the nematode symbionts Photorhabdus and Xenorhabdus.</title>
        <authorList>
            <person name="Tobias N.J."/>
            <person name="Wolff H."/>
            <person name="Djahanschiri B."/>
            <person name="Grundmann F."/>
            <person name="Kronenwerth M."/>
            <person name="Shi Y.M."/>
            <person name="Simonyi S."/>
            <person name="Grun P."/>
            <person name="Shapiro-Ilan D."/>
            <person name="Pidot S.J."/>
            <person name="Stinear T.P."/>
            <person name="Ebersberger I."/>
            <person name="Bode H.B."/>
        </authorList>
    </citation>
    <scope>NUCLEOTIDE SEQUENCE [LARGE SCALE GENOMIC DNA]</scope>
    <source>
        <strain evidence="1 2">DSM 17907</strain>
    </source>
</reference>
<accession>A0A2D0LC66</accession>
<comment type="caution">
    <text evidence="1">The sequence shown here is derived from an EMBL/GenBank/DDBJ whole genome shotgun (WGS) entry which is preliminary data.</text>
</comment>
<gene>
    <name evidence="1" type="ORF">Xkoz_02124</name>
</gene>
<dbReference type="AlphaFoldDB" id="A0A2D0LC66"/>